<dbReference type="InterPro" id="IPR003844">
    <property type="entry name" value="UPF0060"/>
</dbReference>
<evidence type="ECO:0000256" key="3">
    <source>
        <dbReference type="ARBA" id="ARBA00022989"/>
    </source>
</evidence>
<proteinExistence type="inferred from homology"/>
<feature type="transmembrane region" description="Helical" evidence="5">
    <location>
        <begin position="33"/>
        <end position="50"/>
    </location>
</feature>
<evidence type="ECO:0000256" key="5">
    <source>
        <dbReference type="HAMAP-Rule" id="MF_00010"/>
    </source>
</evidence>
<evidence type="ECO:0000256" key="2">
    <source>
        <dbReference type="ARBA" id="ARBA00022692"/>
    </source>
</evidence>
<feature type="transmembrane region" description="Helical" evidence="5">
    <location>
        <begin position="62"/>
        <end position="79"/>
    </location>
</feature>
<sequence length="110" mass="11607">MTVGRSLVLFVLAALAEIGGAWLVWQGVREHRGLLWIAGGVVALGAYGFVATLQPDAHFGRILAAYGGVFVAGSLLWGVVADGFRPDRWDLLGAAVCLVGVGVIMYAPRR</sequence>
<dbReference type="SUPFAM" id="SSF103481">
    <property type="entry name" value="Multidrug resistance efflux transporter EmrE"/>
    <property type="match status" value="1"/>
</dbReference>
<accession>A0A927N6K2</accession>
<keyword evidence="7" id="KW-1185">Reference proteome</keyword>
<evidence type="ECO:0000256" key="1">
    <source>
        <dbReference type="ARBA" id="ARBA00022475"/>
    </source>
</evidence>
<dbReference type="RefSeq" id="WP_192755055.1">
    <property type="nucleotide sequence ID" value="NZ_BAABJL010000176.1"/>
</dbReference>
<keyword evidence="2 5" id="KW-0812">Transmembrane</keyword>
<feature type="transmembrane region" description="Helical" evidence="5">
    <location>
        <begin position="91"/>
        <end position="108"/>
    </location>
</feature>
<evidence type="ECO:0000313" key="7">
    <source>
        <dbReference type="Proteomes" id="UP000638648"/>
    </source>
</evidence>
<dbReference type="PANTHER" id="PTHR36116">
    <property type="entry name" value="UPF0060 MEMBRANE PROTEIN YNFA"/>
    <property type="match status" value="1"/>
</dbReference>
<gene>
    <name evidence="6" type="ORF">HEB94_008766</name>
</gene>
<comment type="subcellular location">
    <subcellularLocation>
        <location evidence="5">Cell membrane</location>
        <topology evidence="5">Multi-pass membrane protein</topology>
    </subcellularLocation>
</comment>
<dbReference type="PANTHER" id="PTHR36116:SF1">
    <property type="entry name" value="UPF0060 MEMBRANE PROTEIN YNFA"/>
    <property type="match status" value="1"/>
</dbReference>
<organism evidence="6 7">
    <name type="scientific">Actinopolymorpha pittospori</name>
    <dbReference type="NCBI Taxonomy" id="648752"/>
    <lineage>
        <taxon>Bacteria</taxon>
        <taxon>Bacillati</taxon>
        <taxon>Actinomycetota</taxon>
        <taxon>Actinomycetes</taxon>
        <taxon>Propionibacteriales</taxon>
        <taxon>Actinopolymorphaceae</taxon>
        <taxon>Actinopolymorpha</taxon>
    </lineage>
</organism>
<evidence type="ECO:0000256" key="4">
    <source>
        <dbReference type="ARBA" id="ARBA00023136"/>
    </source>
</evidence>
<comment type="similarity">
    <text evidence="5">Belongs to the UPF0060 family.</text>
</comment>
<evidence type="ECO:0000313" key="6">
    <source>
        <dbReference type="EMBL" id="MBE1611918.1"/>
    </source>
</evidence>
<keyword evidence="4 5" id="KW-0472">Membrane</keyword>
<dbReference type="GO" id="GO:0005886">
    <property type="term" value="C:plasma membrane"/>
    <property type="evidence" value="ECO:0007669"/>
    <property type="project" value="UniProtKB-SubCell"/>
</dbReference>
<comment type="caution">
    <text evidence="6">The sequence shown here is derived from an EMBL/GenBank/DDBJ whole genome shotgun (WGS) entry which is preliminary data.</text>
</comment>
<dbReference type="EMBL" id="JADBEM010000001">
    <property type="protein sequence ID" value="MBE1611918.1"/>
    <property type="molecule type" value="Genomic_DNA"/>
</dbReference>
<dbReference type="InterPro" id="IPR037185">
    <property type="entry name" value="EmrE-like"/>
</dbReference>
<dbReference type="NCBIfam" id="NF002586">
    <property type="entry name" value="PRK02237.1"/>
    <property type="match status" value="1"/>
</dbReference>
<dbReference type="Pfam" id="PF02694">
    <property type="entry name" value="UPF0060"/>
    <property type="match status" value="1"/>
</dbReference>
<keyword evidence="1 5" id="KW-1003">Cell membrane</keyword>
<dbReference type="HAMAP" id="MF_00010">
    <property type="entry name" value="UPF0060"/>
    <property type="match status" value="1"/>
</dbReference>
<protein>
    <submittedName>
        <fullName evidence="6">Small multidrug resistance family-3 protein</fullName>
    </submittedName>
</protein>
<reference evidence="6" key="1">
    <citation type="submission" date="2020-10" db="EMBL/GenBank/DDBJ databases">
        <title>Sequencing the genomes of 1000 actinobacteria strains.</title>
        <authorList>
            <person name="Klenk H.-P."/>
        </authorList>
    </citation>
    <scope>NUCLEOTIDE SEQUENCE</scope>
    <source>
        <strain evidence="6">DSM 45354</strain>
    </source>
</reference>
<dbReference type="Proteomes" id="UP000638648">
    <property type="component" value="Unassembled WGS sequence"/>
</dbReference>
<name>A0A927N6K2_9ACTN</name>
<dbReference type="AlphaFoldDB" id="A0A927N6K2"/>
<keyword evidence="3 5" id="KW-1133">Transmembrane helix</keyword>